<proteinExistence type="predicted"/>
<organism evidence="1 2">
    <name type="scientific">Phaeobacter gallaeciensis</name>
    <dbReference type="NCBI Taxonomy" id="60890"/>
    <lineage>
        <taxon>Bacteria</taxon>
        <taxon>Pseudomonadati</taxon>
        <taxon>Pseudomonadota</taxon>
        <taxon>Alphaproteobacteria</taxon>
        <taxon>Rhodobacterales</taxon>
        <taxon>Roseobacteraceae</taxon>
        <taxon>Phaeobacter</taxon>
    </lineage>
</organism>
<reference evidence="1 2" key="1">
    <citation type="submission" date="2016-04" db="EMBL/GenBank/DDBJ databases">
        <authorList>
            <person name="Evans L.H."/>
            <person name="Alamgir A."/>
            <person name="Owens N."/>
            <person name="Weber N.D."/>
            <person name="Virtaneva K."/>
            <person name="Barbian K."/>
            <person name="Babar A."/>
            <person name="Rosenke K."/>
        </authorList>
    </citation>
    <scope>NUCLEOTIDE SEQUENCE [LARGE SCALE GENOMIC DNA]</scope>
    <source>
        <strain evidence="1 2">JL2886</strain>
    </source>
</reference>
<protein>
    <submittedName>
        <fullName evidence="1">Uncharacterized protein</fullName>
    </submittedName>
</protein>
<evidence type="ECO:0000313" key="2">
    <source>
        <dbReference type="Proteomes" id="UP000092565"/>
    </source>
</evidence>
<gene>
    <name evidence="1" type="ORF">JL2886_01630</name>
</gene>
<evidence type="ECO:0000313" key="1">
    <source>
        <dbReference type="EMBL" id="ANP36538.1"/>
    </source>
</evidence>
<dbReference type="EMBL" id="CP015124">
    <property type="protein sequence ID" value="ANP36538.1"/>
    <property type="molecule type" value="Genomic_DNA"/>
</dbReference>
<sequence length="57" mass="6447">MRFITLKLFLSHSLGALLKCGVPMRPGFLCARRLFGLRAKINPFLLDSRGFGKLRPD</sequence>
<dbReference type="Proteomes" id="UP000092565">
    <property type="component" value="Chromosome"/>
</dbReference>
<accession>A0A1B0ZR28</accession>
<dbReference type="AlphaFoldDB" id="A0A1B0ZR28"/>
<keyword evidence="2" id="KW-1185">Reference proteome</keyword>
<name>A0A1B0ZR28_9RHOB</name>